<dbReference type="InterPro" id="IPR002938">
    <property type="entry name" value="FAD-bd"/>
</dbReference>
<evidence type="ECO:0000256" key="7">
    <source>
        <dbReference type="ARBA" id="ARBA00023033"/>
    </source>
</evidence>
<sequence length="537" mass="59591">MQQAASSLPPPSADPSIPSSPASTANSTDDVLRKKAIVVGAGPVGCLAALSLAKAGWNVGLYEGRPDIRLESSRLNVAQRSINLAISSRGIAALYAVDPAMATRFLKSAIPMRGRMIHDEAGNQESQSYDPQGGQCINSLERGILNEELLDQAAAHPSITVYFQHKLTTVDFDKKVASFSSTTPEGKIQAAEATFDFCVGADGSYSNVRRQMMRVVRMDYQQEYIAHEYIELRMPPGPVVDGSTTFLIDPNHLHIWPRHSFMLIALPNKDKSFTCTLFAPKEELTRLDRPHTILNWFREHFPDALALIGEDTLLVDFARNPRSSLISIKARPYHYRGRAIIIGDAAHSMVPFYGQGLNCGLEDVRILQTIFSARGIDGYASSKKPKVHFEVEGDVDVDKALEAALEEYSRTRHEDLTAISELAMKNYVEMRHDVTTPLYRILKAIDTLLASLTPSVPFDFLAPLLTRVSYRHTQTRGWIPLYTMVTFRPDISYGVARERAAWQARVLRTAGLATLSLASAAGGLAVWWGINRRRLFF</sequence>
<keyword evidence="7 10" id="KW-0503">Monooxygenase</keyword>
<evidence type="ECO:0000256" key="3">
    <source>
        <dbReference type="ARBA" id="ARBA00022642"/>
    </source>
</evidence>
<accession>A0A0C3Q7F3</accession>
<keyword evidence="10" id="KW-1000">Mitochondrion outer membrane</keyword>
<evidence type="ECO:0000259" key="13">
    <source>
        <dbReference type="Pfam" id="PF01494"/>
    </source>
</evidence>
<comment type="pathway">
    <text evidence="10">Cofactor biosynthesis; NAD(+) biosynthesis; quinolinate from L-kynurenine: step 1/3.</text>
</comment>
<keyword evidence="12" id="KW-1133">Transmembrane helix</keyword>
<keyword evidence="5 10" id="KW-0521">NADP</keyword>
<evidence type="ECO:0000256" key="2">
    <source>
        <dbReference type="ARBA" id="ARBA00022630"/>
    </source>
</evidence>
<keyword evidence="8 10" id="KW-0496">Mitochondrion</keyword>
<dbReference type="GO" id="GO:0019805">
    <property type="term" value="P:quinolinate biosynthetic process"/>
    <property type="evidence" value="ECO:0007669"/>
    <property type="project" value="UniProtKB-UniRule"/>
</dbReference>
<comment type="function">
    <text evidence="10">Catalyzes the hydroxylation of L-kynurenine (L-Kyn) to form 3-hydroxy-L-kynurenine (L-3OHKyn). Required for synthesis of quinolinic acid.</text>
</comment>
<comment type="cofactor">
    <cofactor evidence="1 10">
        <name>FAD</name>
        <dbReference type="ChEBI" id="CHEBI:57692"/>
    </cofactor>
</comment>
<comment type="catalytic activity">
    <reaction evidence="9 10">
        <text>L-kynurenine + NADPH + O2 + H(+) = 3-hydroxy-L-kynurenine + NADP(+) + H2O</text>
        <dbReference type="Rhea" id="RHEA:20545"/>
        <dbReference type="ChEBI" id="CHEBI:15377"/>
        <dbReference type="ChEBI" id="CHEBI:15378"/>
        <dbReference type="ChEBI" id="CHEBI:15379"/>
        <dbReference type="ChEBI" id="CHEBI:57783"/>
        <dbReference type="ChEBI" id="CHEBI:57959"/>
        <dbReference type="ChEBI" id="CHEBI:58125"/>
        <dbReference type="ChEBI" id="CHEBI:58349"/>
        <dbReference type="EC" id="1.14.13.9"/>
    </reaction>
</comment>
<dbReference type="STRING" id="1051891.A0A0C3Q7F3"/>
<dbReference type="HOGENOM" id="CLU_023210_2_1_1"/>
<evidence type="ECO:0000313" key="15">
    <source>
        <dbReference type="Proteomes" id="UP000054248"/>
    </source>
</evidence>
<proteinExistence type="inferred from homology"/>
<dbReference type="SUPFAM" id="SSF51905">
    <property type="entry name" value="FAD/NAD(P)-binding domain"/>
    <property type="match status" value="1"/>
</dbReference>
<dbReference type="Gene3D" id="3.50.50.60">
    <property type="entry name" value="FAD/NAD(P)-binding domain"/>
    <property type="match status" value="1"/>
</dbReference>
<dbReference type="GO" id="GO:0070189">
    <property type="term" value="P:kynurenine metabolic process"/>
    <property type="evidence" value="ECO:0007669"/>
    <property type="project" value="TreeGrafter"/>
</dbReference>
<comment type="similarity">
    <text evidence="10">Belongs to the aromatic-ring hydroxylase family. KMO subfamily.</text>
</comment>
<dbReference type="HAMAP" id="MF_01971">
    <property type="entry name" value="Kynurenine_monooxygenase"/>
    <property type="match status" value="1"/>
</dbReference>
<dbReference type="PRINTS" id="PR00420">
    <property type="entry name" value="RNGMNOXGNASE"/>
</dbReference>
<dbReference type="Pfam" id="PF01494">
    <property type="entry name" value="FAD_binding_3"/>
    <property type="match status" value="1"/>
</dbReference>
<dbReference type="GO" id="GO:0006569">
    <property type="term" value="P:L-tryptophan catabolic process"/>
    <property type="evidence" value="ECO:0007669"/>
    <property type="project" value="UniProtKB-UniRule"/>
</dbReference>
<keyword evidence="3 10" id="KW-0662">Pyridine nucleotide biosynthesis</keyword>
<dbReference type="PANTHER" id="PTHR46028">
    <property type="entry name" value="KYNURENINE 3-MONOOXYGENASE"/>
    <property type="match status" value="1"/>
</dbReference>
<dbReference type="InterPro" id="IPR036188">
    <property type="entry name" value="FAD/NAD-bd_sf"/>
</dbReference>
<evidence type="ECO:0000256" key="9">
    <source>
        <dbReference type="ARBA" id="ARBA00047818"/>
    </source>
</evidence>
<keyword evidence="12" id="KW-0812">Transmembrane</keyword>
<dbReference type="GO" id="GO:0071949">
    <property type="term" value="F:FAD binding"/>
    <property type="evidence" value="ECO:0007669"/>
    <property type="project" value="InterPro"/>
</dbReference>
<dbReference type="GO" id="GO:0005741">
    <property type="term" value="C:mitochondrial outer membrane"/>
    <property type="evidence" value="ECO:0007669"/>
    <property type="project" value="UniProtKB-SubCell"/>
</dbReference>
<evidence type="ECO:0000256" key="10">
    <source>
        <dbReference type="HAMAP-Rule" id="MF_03018"/>
    </source>
</evidence>
<dbReference type="AlphaFoldDB" id="A0A0C3Q7F3"/>
<evidence type="ECO:0000256" key="5">
    <source>
        <dbReference type="ARBA" id="ARBA00022857"/>
    </source>
</evidence>
<evidence type="ECO:0000256" key="4">
    <source>
        <dbReference type="ARBA" id="ARBA00022827"/>
    </source>
</evidence>
<dbReference type="Proteomes" id="UP000054248">
    <property type="component" value="Unassembled WGS sequence"/>
</dbReference>
<keyword evidence="10 12" id="KW-0472">Membrane</keyword>
<protein>
    <recommendedName>
        <fullName evidence="10">Kynurenine 3-monooxygenase</fullName>
        <ecNumber evidence="10">1.14.13.9</ecNumber>
    </recommendedName>
    <alternativeName>
        <fullName evidence="10">Biosynthesis of nicotinic acid protein 4</fullName>
    </alternativeName>
    <alternativeName>
        <fullName evidence="10">Kynurenine 3-hydroxylase</fullName>
    </alternativeName>
</protein>
<evidence type="ECO:0000256" key="1">
    <source>
        <dbReference type="ARBA" id="ARBA00001974"/>
    </source>
</evidence>
<feature type="compositionally biased region" description="Low complexity" evidence="11">
    <location>
        <begin position="14"/>
        <end position="27"/>
    </location>
</feature>
<dbReference type="PANTHER" id="PTHR46028:SF2">
    <property type="entry name" value="KYNURENINE 3-MONOOXYGENASE"/>
    <property type="match status" value="1"/>
</dbReference>
<feature type="domain" description="FAD-binding" evidence="13">
    <location>
        <begin position="35"/>
        <end position="372"/>
    </location>
</feature>
<dbReference type="OrthoDB" id="10053569at2759"/>
<dbReference type="GO" id="GO:0043420">
    <property type="term" value="P:anthranilate metabolic process"/>
    <property type="evidence" value="ECO:0007669"/>
    <property type="project" value="UniProtKB-UniRule"/>
</dbReference>
<dbReference type="UniPathway" id="UPA00253">
    <property type="reaction ID" value="UER00328"/>
</dbReference>
<keyword evidence="2 10" id="KW-0285">Flavoprotein</keyword>
<comment type="subcellular location">
    <subcellularLocation>
        <location evidence="10">Mitochondrion outer membrane</location>
    </subcellularLocation>
</comment>
<dbReference type="EMBL" id="KN823195">
    <property type="protein sequence ID" value="KIO19946.1"/>
    <property type="molecule type" value="Genomic_DNA"/>
</dbReference>
<reference evidence="15" key="2">
    <citation type="submission" date="2015-01" db="EMBL/GenBank/DDBJ databases">
        <title>Evolutionary Origins and Diversification of the Mycorrhizal Mutualists.</title>
        <authorList>
            <consortium name="DOE Joint Genome Institute"/>
            <consortium name="Mycorrhizal Genomics Consortium"/>
            <person name="Kohler A."/>
            <person name="Kuo A."/>
            <person name="Nagy L.G."/>
            <person name="Floudas D."/>
            <person name="Copeland A."/>
            <person name="Barry K.W."/>
            <person name="Cichocki N."/>
            <person name="Veneault-Fourrey C."/>
            <person name="LaButti K."/>
            <person name="Lindquist E.A."/>
            <person name="Lipzen A."/>
            <person name="Lundell T."/>
            <person name="Morin E."/>
            <person name="Murat C."/>
            <person name="Riley R."/>
            <person name="Ohm R."/>
            <person name="Sun H."/>
            <person name="Tunlid A."/>
            <person name="Henrissat B."/>
            <person name="Grigoriev I.V."/>
            <person name="Hibbett D.S."/>
            <person name="Martin F."/>
        </authorList>
    </citation>
    <scope>NUCLEOTIDE SEQUENCE [LARGE SCALE GENOMIC DNA]</scope>
    <source>
        <strain evidence="15">MUT 4182</strain>
    </source>
</reference>
<organism evidence="14 15">
    <name type="scientific">Tulasnella calospora MUT 4182</name>
    <dbReference type="NCBI Taxonomy" id="1051891"/>
    <lineage>
        <taxon>Eukaryota</taxon>
        <taxon>Fungi</taxon>
        <taxon>Dikarya</taxon>
        <taxon>Basidiomycota</taxon>
        <taxon>Agaricomycotina</taxon>
        <taxon>Agaricomycetes</taxon>
        <taxon>Cantharellales</taxon>
        <taxon>Tulasnellaceae</taxon>
        <taxon>Tulasnella</taxon>
    </lineage>
</organism>
<name>A0A0C3Q7F3_9AGAM</name>
<evidence type="ECO:0000313" key="14">
    <source>
        <dbReference type="EMBL" id="KIO19946.1"/>
    </source>
</evidence>
<evidence type="ECO:0000256" key="11">
    <source>
        <dbReference type="SAM" id="MobiDB-lite"/>
    </source>
</evidence>
<feature type="region of interest" description="Disordered" evidence="11">
    <location>
        <begin position="1"/>
        <end position="28"/>
    </location>
</feature>
<feature type="transmembrane region" description="Helical" evidence="12">
    <location>
        <begin position="510"/>
        <end position="530"/>
    </location>
</feature>
<dbReference type="GO" id="GO:0034354">
    <property type="term" value="P:'de novo' NAD+ biosynthetic process from L-tryptophan"/>
    <property type="evidence" value="ECO:0007669"/>
    <property type="project" value="UniProtKB-UniRule"/>
</dbReference>
<dbReference type="GO" id="GO:0004502">
    <property type="term" value="F:kynurenine 3-monooxygenase activity"/>
    <property type="evidence" value="ECO:0007669"/>
    <property type="project" value="UniProtKB-UniRule"/>
</dbReference>
<keyword evidence="4 10" id="KW-0274">FAD</keyword>
<dbReference type="InterPro" id="IPR027545">
    <property type="entry name" value="Kynurenine_monooxygenase"/>
</dbReference>
<dbReference type="EC" id="1.14.13.9" evidence="10"/>
<keyword evidence="6 10" id="KW-0560">Oxidoreductase</keyword>
<evidence type="ECO:0000256" key="6">
    <source>
        <dbReference type="ARBA" id="ARBA00023002"/>
    </source>
</evidence>
<reference evidence="14 15" key="1">
    <citation type="submission" date="2014-04" db="EMBL/GenBank/DDBJ databases">
        <authorList>
            <consortium name="DOE Joint Genome Institute"/>
            <person name="Kuo A."/>
            <person name="Girlanda M."/>
            <person name="Perotto S."/>
            <person name="Kohler A."/>
            <person name="Nagy L.G."/>
            <person name="Floudas D."/>
            <person name="Copeland A."/>
            <person name="Barry K.W."/>
            <person name="Cichocki N."/>
            <person name="Veneault-Fourrey C."/>
            <person name="LaButti K."/>
            <person name="Lindquist E.A."/>
            <person name="Lipzen A."/>
            <person name="Lundell T."/>
            <person name="Morin E."/>
            <person name="Murat C."/>
            <person name="Sun H."/>
            <person name="Tunlid A."/>
            <person name="Henrissat B."/>
            <person name="Grigoriev I.V."/>
            <person name="Hibbett D.S."/>
            <person name="Martin F."/>
            <person name="Nordberg H.P."/>
            <person name="Cantor M.N."/>
            <person name="Hua S.X."/>
        </authorList>
    </citation>
    <scope>NUCLEOTIDE SEQUENCE [LARGE SCALE GENOMIC DNA]</scope>
    <source>
        <strain evidence="14 15">MUT 4182</strain>
    </source>
</reference>
<evidence type="ECO:0000256" key="8">
    <source>
        <dbReference type="ARBA" id="ARBA00023128"/>
    </source>
</evidence>
<keyword evidence="15" id="KW-1185">Reference proteome</keyword>
<dbReference type="FunFam" id="3.50.50.60:FF:000129">
    <property type="entry name" value="Kynurenine 3-monooxygenase"/>
    <property type="match status" value="1"/>
</dbReference>
<gene>
    <name evidence="10" type="primary">BNA4</name>
    <name evidence="14" type="ORF">M407DRAFT_245997</name>
</gene>
<evidence type="ECO:0000256" key="12">
    <source>
        <dbReference type="SAM" id="Phobius"/>
    </source>
</evidence>